<dbReference type="Pfam" id="PF16940">
    <property type="entry name" value="Tic110"/>
    <property type="match status" value="1"/>
</dbReference>
<dbReference type="InterPro" id="IPR031610">
    <property type="entry name" value="TIC110"/>
</dbReference>
<protein>
    <submittedName>
        <fullName evidence="1">Os12g0117900 protein</fullName>
    </submittedName>
</protein>
<feature type="non-terminal residue" evidence="1">
    <location>
        <position position="1"/>
    </location>
</feature>
<evidence type="ECO:0000313" key="1">
    <source>
        <dbReference type="EMBL" id="BAT15625.1"/>
    </source>
</evidence>
<dbReference type="AlphaFoldDB" id="A0A0P0Y681"/>
<reference evidence="2" key="1">
    <citation type="journal article" date="2005" name="Nature">
        <title>The map-based sequence of the rice genome.</title>
        <authorList>
            <consortium name="International rice genome sequencing project (IRGSP)"/>
            <person name="Matsumoto T."/>
            <person name="Wu J."/>
            <person name="Kanamori H."/>
            <person name="Katayose Y."/>
            <person name="Fujisawa M."/>
            <person name="Namiki N."/>
            <person name="Mizuno H."/>
            <person name="Yamamoto K."/>
            <person name="Antonio B.A."/>
            <person name="Baba T."/>
            <person name="Sakata K."/>
            <person name="Nagamura Y."/>
            <person name="Aoki H."/>
            <person name="Arikawa K."/>
            <person name="Arita K."/>
            <person name="Bito T."/>
            <person name="Chiden Y."/>
            <person name="Fujitsuka N."/>
            <person name="Fukunaka R."/>
            <person name="Hamada M."/>
            <person name="Harada C."/>
            <person name="Hayashi A."/>
            <person name="Hijishita S."/>
            <person name="Honda M."/>
            <person name="Hosokawa S."/>
            <person name="Ichikawa Y."/>
            <person name="Idonuma A."/>
            <person name="Iijima M."/>
            <person name="Ikeda M."/>
            <person name="Ikeno M."/>
            <person name="Ito K."/>
            <person name="Ito S."/>
            <person name="Ito T."/>
            <person name="Ito Y."/>
            <person name="Ito Y."/>
            <person name="Iwabuchi A."/>
            <person name="Kamiya K."/>
            <person name="Karasawa W."/>
            <person name="Kurita K."/>
            <person name="Katagiri S."/>
            <person name="Kikuta A."/>
            <person name="Kobayashi H."/>
            <person name="Kobayashi N."/>
            <person name="Machita K."/>
            <person name="Maehara T."/>
            <person name="Masukawa M."/>
            <person name="Mizubayashi T."/>
            <person name="Mukai Y."/>
            <person name="Nagasaki H."/>
            <person name="Nagata Y."/>
            <person name="Naito S."/>
            <person name="Nakashima M."/>
            <person name="Nakama Y."/>
            <person name="Nakamichi Y."/>
            <person name="Nakamura M."/>
            <person name="Meguro A."/>
            <person name="Negishi M."/>
            <person name="Ohta I."/>
            <person name="Ohta T."/>
            <person name="Okamoto M."/>
            <person name="Ono N."/>
            <person name="Saji S."/>
            <person name="Sakaguchi M."/>
            <person name="Sakai K."/>
            <person name="Shibata M."/>
            <person name="Shimokawa T."/>
            <person name="Song J."/>
            <person name="Takazaki Y."/>
            <person name="Terasawa K."/>
            <person name="Tsugane M."/>
            <person name="Tsuji K."/>
            <person name="Ueda S."/>
            <person name="Waki K."/>
            <person name="Yamagata H."/>
            <person name="Yamamoto M."/>
            <person name="Yamamoto S."/>
            <person name="Yamane H."/>
            <person name="Yoshiki S."/>
            <person name="Yoshihara R."/>
            <person name="Yukawa K."/>
            <person name="Zhong H."/>
            <person name="Yano M."/>
            <person name="Yuan Q."/>
            <person name="Ouyang S."/>
            <person name="Liu J."/>
            <person name="Jones K.M."/>
            <person name="Gansberger K."/>
            <person name="Moffat K."/>
            <person name="Hill J."/>
            <person name="Bera J."/>
            <person name="Fadrosh D."/>
            <person name="Jin S."/>
            <person name="Johri S."/>
            <person name="Kim M."/>
            <person name="Overton L."/>
            <person name="Reardon M."/>
            <person name="Tsitrin T."/>
            <person name="Vuong H."/>
            <person name="Weaver B."/>
            <person name="Ciecko A."/>
            <person name="Tallon L."/>
            <person name="Jackson J."/>
            <person name="Pai G."/>
            <person name="Aken S.V."/>
            <person name="Utterback T."/>
            <person name="Reidmuller S."/>
            <person name="Feldblyum T."/>
            <person name="Hsiao J."/>
            <person name="Zismann V."/>
            <person name="Iobst S."/>
            <person name="de Vazeille A.R."/>
            <person name="Buell C.R."/>
            <person name="Ying K."/>
            <person name="Li Y."/>
            <person name="Lu T."/>
            <person name="Huang Y."/>
            <person name="Zhao Q."/>
            <person name="Feng Q."/>
            <person name="Zhang L."/>
            <person name="Zhu J."/>
            <person name="Weng Q."/>
            <person name="Mu J."/>
            <person name="Lu Y."/>
            <person name="Fan D."/>
            <person name="Liu Y."/>
            <person name="Guan J."/>
            <person name="Zhang Y."/>
            <person name="Yu S."/>
            <person name="Liu X."/>
            <person name="Zhang Y."/>
            <person name="Hong G."/>
            <person name="Han B."/>
            <person name="Choisne N."/>
            <person name="Demange N."/>
            <person name="Orjeda G."/>
            <person name="Samain S."/>
            <person name="Cattolico L."/>
            <person name="Pelletier E."/>
            <person name="Couloux A."/>
            <person name="Segurens B."/>
            <person name="Wincker P."/>
            <person name="D'Hont A."/>
            <person name="Scarpelli C."/>
            <person name="Weissenbach J."/>
            <person name="Salanoubat M."/>
            <person name="Quetier F."/>
            <person name="Yu Y."/>
            <person name="Kim H.R."/>
            <person name="Rambo T."/>
            <person name="Currie J."/>
            <person name="Collura K."/>
            <person name="Luo M."/>
            <person name="Yang T."/>
            <person name="Ammiraju J.S.S."/>
            <person name="Engler F."/>
            <person name="Soderlund C."/>
            <person name="Wing R.A."/>
            <person name="Palmer L.E."/>
            <person name="de la Bastide M."/>
            <person name="Spiegel L."/>
            <person name="Nascimento L."/>
            <person name="Zutavern T."/>
            <person name="O'Shaughnessy A."/>
            <person name="Dike S."/>
            <person name="Dedhia N."/>
            <person name="Preston R."/>
            <person name="Balija V."/>
            <person name="McCombie W.R."/>
            <person name="Chow T."/>
            <person name="Chen H."/>
            <person name="Chung M."/>
            <person name="Chen C."/>
            <person name="Shaw J."/>
            <person name="Wu H."/>
            <person name="Hsiao K."/>
            <person name="Chao Y."/>
            <person name="Chu M."/>
            <person name="Cheng C."/>
            <person name="Hour A."/>
            <person name="Lee P."/>
            <person name="Lin S."/>
            <person name="Lin Y."/>
            <person name="Liou J."/>
            <person name="Liu S."/>
            <person name="Hsing Y."/>
            <person name="Raghuvanshi S."/>
            <person name="Mohanty A."/>
            <person name="Bharti A.K."/>
            <person name="Gaur A."/>
            <person name="Gupta V."/>
            <person name="Kumar D."/>
            <person name="Ravi V."/>
            <person name="Vij S."/>
            <person name="Kapur A."/>
            <person name="Khurana P."/>
            <person name="Khurana P."/>
            <person name="Khurana J.P."/>
            <person name="Tyagi A.K."/>
            <person name="Gaikwad K."/>
            <person name="Singh A."/>
            <person name="Dalal V."/>
            <person name="Srivastava S."/>
            <person name="Dixit A."/>
            <person name="Pal A.K."/>
            <person name="Ghazi I.A."/>
            <person name="Yadav M."/>
            <person name="Pandit A."/>
            <person name="Bhargava A."/>
            <person name="Sureshbabu K."/>
            <person name="Batra K."/>
            <person name="Sharma T.R."/>
            <person name="Mohapatra T."/>
            <person name="Singh N.K."/>
            <person name="Messing J."/>
            <person name="Nelson A.B."/>
            <person name="Fuks G."/>
            <person name="Kavchok S."/>
            <person name="Keizer G."/>
            <person name="Linton E."/>
            <person name="Llaca V."/>
            <person name="Song R."/>
            <person name="Tanyolac B."/>
            <person name="Young S."/>
            <person name="Ho-Il K."/>
            <person name="Hahn J.H."/>
            <person name="Sangsakoo G."/>
            <person name="Vanavichit A."/>
            <person name="de Mattos Luiz.A.T."/>
            <person name="Zimmer P.D."/>
            <person name="Malone G."/>
            <person name="Dellagostin O."/>
            <person name="de Oliveira A.C."/>
            <person name="Bevan M."/>
            <person name="Bancroft I."/>
            <person name="Minx P."/>
            <person name="Cordum H."/>
            <person name="Wilson R."/>
            <person name="Cheng Z."/>
            <person name="Jin W."/>
            <person name="Jiang J."/>
            <person name="Leong S.A."/>
            <person name="Iwama H."/>
            <person name="Gojobori T."/>
            <person name="Itoh T."/>
            <person name="Niimura Y."/>
            <person name="Fujii Y."/>
            <person name="Habara T."/>
            <person name="Sakai H."/>
            <person name="Sato Y."/>
            <person name="Wilson G."/>
            <person name="Kumar K."/>
            <person name="McCouch S."/>
            <person name="Juretic N."/>
            <person name="Hoen D."/>
            <person name="Wright S."/>
            <person name="Bruskiewich R."/>
            <person name="Bureau T."/>
            <person name="Miyao A."/>
            <person name="Hirochika H."/>
            <person name="Nishikawa T."/>
            <person name="Kadowaki K."/>
            <person name="Sugiura M."/>
            <person name="Burr B."/>
            <person name="Sasaki T."/>
        </authorList>
    </citation>
    <scope>NUCLEOTIDE SEQUENCE [LARGE SCALE GENOMIC DNA]</scope>
    <source>
        <strain evidence="2">cv. Nipponbare</strain>
    </source>
</reference>
<dbReference type="EMBL" id="AP014968">
    <property type="protein sequence ID" value="BAT15625.1"/>
    <property type="molecule type" value="Genomic_DNA"/>
</dbReference>
<feature type="non-terminal residue" evidence="1">
    <location>
        <position position="133"/>
    </location>
</feature>
<reference evidence="1 2" key="3">
    <citation type="journal article" date="2013" name="Rice">
        <title>Improvement of the Oryza sativa Nipponbare reference genome using next generation sequence and optical map data.</title>
        <authorList>
            <person name="Kawahara Y."/>
            <person name="de la Bastide M."/>
            <person name="Hamilton J.P."/>
            <person name="Kanamori H."/>
            <person name="McCombie W.R."/>
            <person name="Ouyang S."/>
            <person name="Schwartz D.C."/>
            <person name="Tanaka T."/>
            <person name="Wu J."/>
            <person name="Zhou S."/>
            <person name="Childs K.L."/>
            <person name="Davidson R.M."/>
            <person name="Lin H."/>
            <person name="Quesada-Ocampo L."/>
            <person name="Vaillancourt B."/>
            <person name="Sakai H."/>
            <person name="Lee S.S."/>
            <person name="Kim J."/>
            <person name="Numa H."/>
            <person name="Itoh T."/>
            <person name="Buell C.R."/>
            <person name="Matsumoto T."/>
        </authorList>
    </citation>
    <scope>NUCLEOTIDE SEQUENCE [LARGE SCALE GENOMIC DNA]</scope>
    <source>
        <strain evidence="2">cv. Nipponbare</strain>
    </source>
</reference>
<dbReference type="InParanoid" id="A0A0P0Y681"/>
<evidence type="ECO:0000313" key="2">
    <source>
        <dbReference type="Proteomes" id="UP000059680"/>
    </source>
</evidence>
<dbReference type="Proteomes" id="UP000059680">
    <property type="component" value="Chromosome 12"/>
</dbReference>
<organism evidence="1 2">
    <name type="scientific">Oryza sativa subsp. japonica</name>
    <name type="common">Rice</name>
    <dbReference type="NCBI Taxonomy" id="39947"/>
    <lineage>
        <taxon>Eukaryota</taxon>
        <taxon>Viridiplantae</taxon>
        <taxon>Streptophyta</taxon>
        <taxon>Embryophyta</taxon>
        <taxon>Tracheophyta</taxon>
        <taxon>Spermatophyta</taxon>
        <taxon>Magnoliopsida</taxon>
        <taxon>Liliopsida</taxon>
        <taxon>Poales</taxon>
        <taxon>Poaceae</taxon>
        <taxon>BOP clade</taxon>
        <taxon>Oryzoideae</taxon>
        <taxon>Oryzeae</taxon>
        <taxon>Oryzinae</taxon>
        <taxon>Oryza</taxon>
        <taxon>Oryza sativa</taxon>
    </lineage>
</organism>
<name>A0A0P0Y681_ORYSJ</name>
<accession>A0A0P0Y681</accession>
<sequence>GALACLREALASRRGGGGCDGIVVRVLRFVAAAASSPASSAPSLWGRRRRRRRVGVVRSAVPGIAAAGLHNYVAGCDDPTKLESSEVEAIVSECWICRLLVCTCCIWLCDFCFYSFTSETPICCWNASKTFVL</sequence>
<dbReference type="PaxDb" id="39947-A0A0P0Y681"/>
<dbReference type="STRING" id="39947.A0A0P0Y681"/>
<reference evidence="1 2" key="2">
    <citation type="journal article" date="2013" name="Plant Cell Physiol.">
        <title>Rice Annotation Project Database (RAP-DB): an integrative and interactive database for rice genomics.</title>
        <authorList>
            <person name="Sakai H."/>
            <person name="Lee S.S."/>
            <person name="Tanaka T."/>
            <person name="Numa H."/>
            <person name="Kim J."/>
            <person name="Kawahara Y."/>
            <person name="Wakimoto H."/>
            <person name="Yang C.C."/>
            <person name="Iwamoto M."/>
            <person name="Abe T."/>
            <person name="Yamada Y."/>
            <person name="Muto A."/>
            <person name="Inokuchi H."/>
            <person name="Ikemura T."/>
            <person name="Matsumoto T."/>
            <person name="Sasaki T."/>
            <person name="Itoh T."/>
        </authorList>
    </citation>
    <scope>NUCLEOTIDE SEQUENCE [LARGE SCALE GENOMIC DNA]</scope>
    <source>
        <strain evidence="2">cv. Nipponbare</strain>
    </source>
</reference>
<gene>
    <name evidence="1" type="ordered locus">Os12g0117900</name>
    <name evidence="1" type="ORF">OSNPB_120117900</name>
</gene>
<proteinExistence type="predicted"/>
<keyword evidence="2" id="KW-1185">Reference proteome</keyword>